<accession>A0A1X0XWE1</accession>
<proteinExistence type="inferred from homology"/>
<dbReference type="InterPro" id="IPR038332">
    <property type="entry name" value="PPE_sf"/>
</dbReference>
<dbReference type="RefSeq" id="WP_084952658.1">
    <property type="nucleotide sequence ID" value="NZ_MZZM01000026.1"/>
</dbReference>
<dbReference type="Gene3D" id="1.20.1260.20">
    <property type="entry name" value="PPE superfamily"/>
    <property type="match status" value="1"/>
</dbReference>
<comment type="similarity">
    <text evidence="1">Belongs to the mycobacterial PPE family.</text>
</comment>
<evidence type="ECO:0000313" key="4">
    <source>
        <dbReference type="EMBL" id="ORJ57213.1"/>
    </source>
</evidence>
<dbReference type="Pfam" id="PF00823">
    <property type="entry name" value="PPE"/>
    <property type="match status" value="1"/>
</dbReference>
<dbReference type="SUPFAM" id="SSF140459">
    <property type="entry name" value="PE/PPE dimer-like"/>
    <property type="match status" value="1"/>
</dbReference>
<sequence>MADNDSLRPTQRRGAALPSDTVTAQTCAEPRQAEQRSPARPHATPLWSATEYGTLPPEINSGRMHSGPGGQSIVAAGEAWDRLADQLADVAAGYAAVLSQLGWTAHHPAPIARGLADHTAWLSATAARARQAAGYAKVAASVHDSAFAATVSPDVIESNRRQRRALATTNHLGQASGAIADVDADYEQMWAQDAAAMYAYARASAAVAALTPFSSPPAIEDRVEPSRRNWALTAAPDVVATGSHVVSAIPAALGALTSAPLRTLDASLSAVTAPLSKLSSLSAPRDFAVSYLNSLNKAAAMHHAAATVSRAGHSSTRAGRGRAASVGLLSVPPAWPRG</sequence>
<dbReference type="PANTHER" id="PTHR46766">
    <property type="entry name" value="GLUTAMINE-RICH PROTEIN 2"/>
    <property type="match status" value="1"/>
</dbReference>
<organism evidence="4 5">
    <name type="scientific">Mycobacterium simiae</name>
    <name type="common">Mycobacterium habana</name>
    <dbReference type="NCBI Taxonomy" id="1784"/>
    <lineage>
        <taxon>Bacteria</taxon>
        <taxon>Bacillati</taxon>
        <taxon>Actinomycetota</taxon>
        <taxon>Actinomycetes</taxon>
        <taxon>Mycobacteriales</taxon>
        <taxon>Mycobacteriaceae</taxon>
        <taxon>Mycobacterium</taxon>
        <taxon>Mycobacterium simiae complex</taxon>
    </lineage>
</organism>
<reference evidence="4 5" key="1">
    <citation type="submission" date="2017-03" db="EMBL/GenBank/DDBJ databases">
        <title>Genomic insights into Mycobacterium simiae human colonization.</title>
        <authorList>
            <person name="Steffani J.L."/>
            <person name="Brunck M.E."/>
            <person name="Cruz E."/>
            <person name="Montiel R."/>
            <person name="Barona F."/>
        </authorList>
    </citation>
    <scope>NUCLEOTIDE SEQUENCE [LARGE SCALE GENOMIC DNA]</scope>
    <source>
        <strain evidence="4 5">MsiGto</strain>
    </source>
</reference>
<dbReference type="AlphaFoldDB" id="A0A1X0XWE1"/>
<evidence type="ECO:0000259" key="3">
    <source>
        <dbReference type="Pfam" id="PF00823"/>
    </source>
</evidence>
<keyword evidence="5" id="KW-1185">Reference proteome</keyword>
<evidence type="ECO:0000313" key="5">
    <source>
        <dbReference type="Proteomes" id="UP000193040"/>
    </source>
</evidence>
<protein>
    <recommendedName>
        <fullName evidence="3">PPE domain-containing protein</fullName>
    </recommendedName>
</protein>
<feature type="domain" description="PPE" evidence="3">
    <location>
        <begin position="52"/>
        <end position="211"/>
    </location>
</feature>
<dbReference type="InterPro" id="IPR000030">
    <property type="entry name" value="PPE_dom"/>
</dbReference>
<gene>
    <name evidence="4" type="ORF">B5M45_21765</name>
</gene>
<evidence type="ECO:0000256" key="2">
    <source>
        <dbReference type="SAM" id="MobiDB-lite"/>
    </source>
</evidence>
<dbReference type="GO" id="GO:0052572">
    <property type="term" value="P:response to host immune response"/>
    <property type="evidence" value="ECO:0007669"/>
    <property type="project" value="TreeGrafter"/>
</dbReference>
<evidence type="ECO:0000256" key="1">
    <source>
        <dbReference type="ARBA" id="ARBA00010652"/>
    </source>
</evidence>
<dbReference type="EMBL" id="MZZM01000026">
    <property type="protein sequence ID" value="ORJ57213.1"/>
    <property type="molecule type" value="Genomic_DNA"/>
</dbReference>
<name>A0A1X0XWE1_MYCSI</name>
<comment type="caution">
    <text evidence="4">The sequence shown here is derived from an EMBL/GenBank/DDBJ whole genome shotgun (WGS) entry which is preliminary data.</text>
</comment>
<dbReference type="PANTHER" id="PTHR46766:SF1">
    <property type="entry name" value="GLUTAMINE-RICH PROTEIN 2"/>
    <property type="match status" value="1"/>
</dbReference>
<feature type="region of interest" description="Disordered" evidence="2">
    <location>
        <begin position="1"/>
        <end position="67"/>
    </location>
</feature>
<dbReference type="Proteomes" id="UP000193040">
    <property type="component" value="Unassembled WGS sequence"/>
</dbReference>